<dbReference type="Proteomes" id="UP000077266">
    <property type="component" value="Unassembled WGS sequence"/>
</dbReference>
<evidence type="ECO:0000313" key="3">
    <source>
        <dbReference type="Proteomes" id="UP000077266"/>
    </source>
</evidence>
<dbReference type="AlphaFoldDB" id="A0A165C1R9"/>
<feature type="chain" id="PRO_5007855836" description="Extracellular membrane protein CFEM domain-containing protein" evidence="1">
    <location>
        <begin position="18"/>
        <end position="178"/>
    </location>
</feature>
<dbReference type="EMBL" id="KV426377">
    <property type="protein sequence ID" value="KZV81660.1"/>
    <property type="molecule type" value="Genomic_DNA"/>
</dbReference>
<name>A0A165C1R9_EXIGL</name>
<evidence type="ECO:0000313" key="2">
    <source>
        <dbReference type="EMBL" id="KZV81660.1"/>
    </source>
</evidence>
<gene>
    <name evidence="2" type="ORF">EXIGLDRAFT_755461</name>
</gene>
<dbReference type="InParanoid" id="A0A165C1R9"/>
<dbReference type="OrthoDB" id="3065412at2759"/>
<keyword evidence="1" id="KW-0732">Signal</keyword>
<proteinExistence type="predicted"/>
<sequence>MMLLTLLIVTLIVSVSSQTIANSTTDETQCLTTCLTNALGADPNPANCGNLDTSDTAPSLSTGIEACLCTNPTFAGNVVECLKETCTTIAIDAANDIIVFCDEAASAVASSGTTSTAPTSISSGVGSLPPIIISVSSSGNGIGSGSGPAATTSTQPEQAQLSLCTTVAFVFIATALVM</sequence>
<evidence type="ECO:0008006" key="4">
    <source>
        <dbReference type="Google" id="ProtNLM"/>
    </source>
</evidence>
<protein>
    <recommendedName>
        <fullName evidence="4">Extracellular membrane protein CFEM domain-containing protein</fullName>
    </recommendedName>
</protein>
<organism evidence="2 3">
    <name type="scientific">Exidia glandulosa HHB12029</name>
    <dbReference type="NCBI Taxonomy" id="1314781"/>
    <lineage>
        <taxon>Eukaryota</taxon>
        <taxon>Fungi</taxon>
        <taxon>Dikarya</taxon>
        <taxon>Basidiomycota</taxon>
        <taxon>Agaricomycotina</taxon>
        <taxon>Agaricomycetes</taxon>
        <taxon>Auriculariales</taxon>
        <taxon>Exidiaceae</taxon>
        <taxon>Exidia</taxon>
    </lineage>
</organism>
<accession>A0A165C1R9</accession>
<reference evidence="2 3" key="1">
    <citation type="journal article" date="2016" name="Mol. Biol. Evol.">
        <title>Comparative Genomics of Early-Diverging Mushroom-Forming Fungi Provides Insights into the Origins of Lignocellulose Decay Capabilities.</title>
        <authorList>
            <person name="Nagy L.G."/>
            <person name="Riley R."/>
            <person name="Tritt A."/>
            <person name="Adam C."/>
            <person name="Daum C."/>
            <person name="Floudas D."/>
            <person name="Sun H."/>
            <person name="Yadav J.S."/>
            <person name="Pangilinan J."/>
            <person name="Larsson K.H."/>
            <person name="Matsuura K."/>
            <person name="Barry K."/>
            <person name="Labutti K."/>
            <person name="Kuo R."/>
            <person name="Ohm R.A."/>
            <person name="Bhattacharya S.S."/>
            <person name="Shirouzu T."/>
            <person name="Yoshinaga Y."/>
            <person name="Martin F.M."/>
            <person name="Grigoriev I.V."/>
            <person name="Hibbett D.S."/>
        </authorList>
    </citation>
    <scope>NUCLEOTIDE SEQUENCE [LARGE SCALE GENOMIC DNA]</scope>
    <source>
        <strain evidence="2 3">HHB12029</strain>
    </source>
</reference>
<feature type="signal peptide" evidence="1">
    <location>
        <begin position="1"/>
        <end position="17"/>
    </location>
</feature>
<keyword evidence="3" id="KW-1185">Reference proteome</keyword>
<evidence type="ECO:0000256" key="1">
    <source>
        <dbReference type="SAM" id="SignalP"/>
    </source>
</evidence>